<keyword evidence="5 7" id="KW-0472">Membrane</keyword>
<feature type="transmembrane region" description="Helical" evidence="7">
    <location>
        <begin position="394"/>
        <end position="417"/>
    </location>
</feature>
<evidence type="ECO:0000259" key="8">
    <source>
        <dbReference type="PROSITE" id="PS50850"/>
    </source>
</evidence>
<proteinExistence type="predicted"/>
<sequence length="521" mass="57049">MAAPVPSHYGVPANEKKDPALDLEAASLSEGKPGANALHVERSELLANLPDPDEGKTPEERAAIDRKLMWKVDLALIPWLSLLYLMSFLDRTNIGNARLAGMEEDLGMTGQNYNMALTIFFISYAAFEPLTNALLKRLSPRVFFTAIIFVWGVTQTLMGIVHNYQGLLAARFFLGAAEAGLFPGVNYYLSCWYKSSEIGVRSAIFFSAAALAGSFGGLLAAAIALMKGVAGRPGWAWIFILEGIATVLVGIGCWWMVFDWPEDARFLSPDDRIRMQRRLIADRQGRTAEDFSKSHIWAALKDWKTYGYMFIYSGALVPLYAFSLFLPTILKAMGHVGTRAQLLSVPPYAVAAVLTVSVGFVADKTKYRGYCNMATVLIGIAGFVMLIGSRNPQVQYAGTFLGAAGIYPTISNTLSWVINNTEGSLKRAVVLGMVVGFGNLNGVVSSNIYLDAEKPRYWTGHSVVLGYQIVALLGGSVVMHVALRRANRSRSRGGMDAKWAAMSEEQRWASGDVRPDFKYTL</sequence>
<keyword evidence="10" id="KW-1185">Reference proteome</keyword>
<comment type="caution">
    <text evidence="9">The sequence shown here is derived from an EMBL/GenBank/DDBJ whole genome shotgun (WGS) entry which is preliminary data.</text>
</comment>
<dbReference type="PROSITE" id="PS50850">
    <property type="entry name" value="MFS"/>
    <property type="match status" value="1"/>
</dbReference>
<feature type="transmembrane region" description="Helical" evidence="7">
    <location>
        <begin position="235"/>
        <end position="258"/>
    </location>
</feature>
<dbReference type="Proteomes" id="UP001390339">
    <property type="component" value="Unassembled WGS sequence"/>
</dbReference>
<keyword evidence="2" id="KW-0813">Transport</keyword>
<evidence type="ECO:0000256" key="6">
    <source>
        <dbReference type="SAM" id="MobiDB-lite"/>
    </source>
</evidence>
<protein>
    <submittedName>
        <fullName evidence="9">Transporter</fullName>
    </submittedName>
</protein>
<dbReference type="SUPFAM" id="SSF103473">
    <property type="entry name" value="MFS general substrate transporter"/>
    <property type="match status" value="1"/>
</dbReference>
<evidence type="ECO:0000313" key="10">
    <source>
        <dbReference type="Proteomes" id="UP001390339"/>
    </source>
</evidence>
<dbReference type="PANTHER" id="PTHR43791">
    <property type="entry name" value="PERMEASE-RELATED"/>
    <property type="match status" value="1"/>
</dbReference>
<evidence type="ECO:0000256" key="2">
    <source>
        <dbReference type="ARBA" id="ARBA00022448"/>
    </source>
</evidence>
<feature type="domain" description="Major facilitator superfamily (MFS) profile" evidence="8">
    <location>
        <begin position="76"/>
        <end position="486"/>
    </location>
</feature>
<feature type="transmembrane region" description="Helical" evidence="7">
    <location>
        <begin position="202"/>
        <end position="223"/>
    </location>
</feature>
<dbReference type="PANTHER" id="PTHR43791:SF19">
    <property type="entry name" value="TRANSPORTER, PUTATIVE (AFU_ORTHOLOGUE AFUA_1G01812)-RELATED"/>
    <property type="match status" value="1"/>
</dbReference>
<feature type="transmembrane region" description="Helical" evidence="7">
    <location>
        <begin position="342"/>
        <end position="362"/>
    </location>
</feature>
<feature type="transmembrane region" description="Helical" evidence="7">
    <location>
        <begin position="462"/>
        <end position="483"/>
    </location>
</feature>
<keyword evidence="4 7" id="KW-1133">Transmembrane helix</keyword>
<dbReference type="InterPro" id="IPR036259">
    <property type="entry name" value="MFS_trans_sf"/>
</dbReference>
<dbReference type="InterPro" id="IPR020846">
    <property type="entry name" value="MFS_dom"/>
</dbReference>
<evidence type="ECO:0000256" key="5">
    <source>
        <dbReference type="ARBA" id="ARBA00023136"/>
    </source>
</evidence>
<organism evidence="9 10">
    <name type="scientific">Apiospora arundinis</name>
    <dbReference type="NCBI Taxonomy" id="335852"/>
    <lineage>
        <taxon>Eukaryota</taxon>
        <taxon>Fungi</taxon>
        <taxon>Dikarya</taxon>
        <taxon>Ascomycota</taxon>
        <taxon>Pezizomycotina</taxon>
        <taxon>Sordariomycetes</taxon>
        <taxon>Xylariomycetidae</taxon>
        <taxon>Amphisphaeriales</taxon>
        <taxon>Apiosporaceae</taxon>
        <taxon>Apiospora</taxon>
    </lineage>
</organism>
<dbReference type="EMBL" id="JAPCWZ010000005">
    <property type="protein sequence ID" value="KAK8863384.1"/>
    <property type="molecule type" value="Genomic_DNA"/>
</dbReference>
<dbReference type="Gene3D" id="1.20.1250.20">
    <property type="entry name" value="MFS general substrate transporter like domains"/>
    <property type="match status" value="1"/>
</dbReference>
<dbReference type="Pfam" id="PF07690">
    <property type="entry name" value="MFS_1"/>
    <property type="match status" value="1"/>
</dbReference>
<feature type="region of interest" description="Disordered" evidence="6">
    <location>
        <begin position="1"/>
        <end position="26"/>
    </location>
</feature>
<evidence type="ECO:0000313" key="9">
    <source>
        <dbReference type="EMBL" id="KAK8863384.1"/>
    </source>
</evidence>
<feature type="transmembrane region" description="Helical" evidence="7">
    <location>
        <begin position="142"/>
        <end position="162"/>
    </location>
</feature>
<gene>
    <name evidence="9" type="ORF">PGQ11_009619</name>
</gene>
<keyword evidence="3 7" id="KW-0812">Transmembrane</keyword>
<feature type="transmembrane region" description="Helical" evidence="7">
    <location>
        <begin position="310"/>
        <end position="330"/>
    </location>
</feature>
<comment type="subcellular location">
    <subcellularLocation>
        <location evidence="1">Membrane</location>
        <topology evidence="1">Multi-pass membrane protein</topology>
    </subcellularLocation>
</comment>
<feature type="transmembrane region" description="Helical" evidence="7">
    <location>
        <begin position="168"/>
        <end position="190"/>
    </location>
</feature>
<evidence type="ECO:0000256" key="1">
    <source>
        <dbReference type="ARBA" id="ARBA00004141"/>
    </source>
</evidence>
<evidence type="ECO:0000256" key="7">
    <source>
        <dbReference type="SAM" id="Phobius"/>
    </source>
</evidence>
<feature type="transmembrane region" description="Helical" evidence="7">
    <location>
        <begin position="115"/>
        <end position="135"/>
    </location>
</feature>
<feature type="transmembrane region" description="Helical" evidence="7">
    <location>
        <begin position="369"/>
        <end position="388"/>
    </location>
</feature>
<feature type="transmembrane region" description="Helical" evidence="7">
    <location>
        <begin position="429"/>
        <end position="450"/>
    </location>
</feature>
<dbReference type="InterPro" id="IPR011701">
    <property type="entry name" value="MFS"/>
</dbReference>
<evidence type="ECO:0000256" key="4">
    <source>
        <dbReference type="ARBA" id="ARBA00022989"/>
    </source>
</evidence>
<evidence type="ECO:0000256" key="3">
    <source>
        <dbReference type="ARBA" id="ARBA00022692"/>
    </source>
</evidence>
<reference evidence="9 10" key="1">
    <citation type="journal article" date="2024" name="IMA Fungus">
        <title>Apiospora arundinis, a panoply of carbohydrate-active enzymes and secondary metabolites.</title>
        <authorList>
            <person name="Sorensen T."/>
            <person name="Petersen C."/>
            <person name="Muurmann A.T."/>
            <person name="Christiansen J.V."/>
            <person name="Brundto M.L."/>
            <person name="Overgaard C.K."/>
            <person name="Boysen A.T."/>
            <person name="Wollenberg R.D."/>
            <person name="Larsen T.O."/>
            <person name="Sorensen J.L."/>
            <person name="Nielsen K.L."/>
            <person name="Sondergaard T.E."/>
        </authorList>
    </citation>
    <scope>NUCLEOTIDE SEQUENCE [LARGE SCALE GENOMIC DNA]</scope>
    <source>
        <strain evidence="9 10">AAU 773</strain>
    </source>
</reference>
<name>A0ABR2IIJ3_9PEZI</name>
<accession>A0ABR2IIJ3</accession>